<gene>
    <name evidence="10" type="ORF">PSQ40_14250</name>
</gene>
<dbReference type="RefSeq" id="WP_273952238.1">
    <property type="nucleotide sequence ID" value="NZ_JAQSIP010000006.1"/>
</dbReference>
<comment type="catalytic activity">
    <reaction evidence="1">
        <text>ATP + protein L-histidine = ADP + protein N-phospho-L-histidine.</text>
        <dbReference type="EC" id="2.7.13.3"/>
    </reaction>
</comment>
<dbReference type="InterPro" id="IPR036890">
    <property type="entry name" value="HATPase_C_sf"/>
</dbReference>
<proteinExistence type="predicted"/>
<feature type="region of interest" description="Disordered" evidence="7">
    <location>
        <begin position="255"/>
        <end position="276"/>
    </location>
</feature>
<name>A0ABT5N117_9BURK</name>
<dbReference type="InterPro" id="IPR004358">
    <property type="entry name" value="Sig_transdc_His_kin-like_C"/>
</dbReference>
<dbReference type="CDD" id="cd16922">
    <property type="entry name" value="HATPase_EvgS-ArcB-TorS-like"/>
    <property type="match status" value="1"/>
</dbReference>
<dbReference type="Gene3D" id="3.30.565.10">
    <property type="entry name" value="Histidine kinase-like ATPase, C-terminal domain"/>
    <property type="match status" value="1"/>
</dbReference>
<keyword evidence="8" id="KW-0812">Transmembrane</keyword>
<evidence type="ECO:0000256" key="7">
    <source>
        <dbReference type="SAM" id="MobiDB-lite"/>
    </source>
</evidence>
<evidence type="ECO:0000256" key="6">
    <source>
        <dbReference type="ARBA" id="ARBA00023012"/>
    </source>
</evidence>
<evidence type="ECO:0000256" key="2">
    <source>
        <dbReference type="ARBA" id="ARBA00012438"/>
    </source>
</evidence>
<dbReference type="Gene3D" id="3.30.450.20">
    <property type="entry name" value="PAS domain"/>
    <property type="match status" value="2"/>
</dbReference>
<dbReference type="InterPro" id="IPR050736">
    <property type="entry name" value="Sensor_HK_Regulatory"/>
</dbReference>
<sequence>MPALTTPPQASDAPPAPSGPALFRGFTGSRLSWMVALSVLAMLFAAWVAVALMLNLKARDAIEAEVRQNTNLARVLQEQTVRVLATVDQATLRMRDAVIAGNLSPAELSSIANETGLVPQILTQLSLVGADGRFQGSNIDPTGEKTGHVDLSTREHIQVHTRPEAVPSATQQMSENGLFIGKPVLGKVSGKWTIQLSRKITRPDGQLLGVVVASVNPAYFEQVYQGVALGAQGGVTLLGSDRFVRARVIGGQPVGMGSEIPPSPNAASVASNSPHGSSITTSAFDKIERVSAYHRVGNYPLRVFVLTSTEGALADWRSLRNLSVVLTALFTLATLIGAGVFLSGVRKLEQQNQALALSEAQAQSASRAKSEFLAAISHELRTPLTSIRGFAELMEMRLEQPRFKEQAGMIRKAAEHLNALLSEILDLAKVEAGAMPVTPEPVAVQDLVSSTLDFFGVTAAQKGLDLRLDMRPTAPAQLMCDSLRLKQILNNLLSNALKFTHDGSVTVAVDSTAESVCFHVIDTGPGIPAHLHETIFERFRQGNDRVSYEHGGTGLGLALSRALAGLMGGTLQVASVEGEGAHFTLTLPNQSA</sequence>
<dbReference type="InterPro" id="IPR003661">
    <property type="entry name" value="HisK_dim/P_dom"/>
</dbReference>
<keyword evidence="10" id="KW-0547">Nucleotide-binding</keyword>
<protein>
    <recommendedName>
        <fullName evidence="2">histidine kinase</fullName>
        <ecNumber evidence="2">2.7.13.3</ecNumber>
    </recommendedName>
</protein>
<dbReference type="PROSITE" id="PS50109">
    <property type="entry name" value="HIS_KIN"/>
    <property type="match status" value="1"/>
</dbReference>
<evidence type="ECO:0000256" key="8">
    <source>
        <dbReference type="SAM" id="Phobius"/>
    </source>
</evidence>
<evidence type="ECO:0000313" key="10">
    <source>
        <dbReference type="EMBL" id="MDD0839743.1"/>
    </source>
</evidence>
<evidence type="ECO:0000313" key="11">
    <source>
        <dbReference type="Proteomes" id="UP001528673"/>
    </source>
</evidence>
<evidence type="ECO:0000256" key="5">
    <source>
        <dbReference type="ARBA" id="ARBA00022777"/>
    </source>
</evidence>
<evidence type="ECO:0000256" key="3">
    <source>
        <dbReference type="ARBA" id="ARBA00022553"/>
    </source>
</evidence>
<dbReference type="SUPFAM" id="SSF47384">
    <property type="entry name" value="Homodimeric domain of signal transducing histidine kinase"/>
    <property type="match status" value="1"/>
</dbReference>
<dbReference type="SMART" id="SM00388">
    <property type="entry name" value="HisKA"/>
    <property type="match status" value="1"/>
</dbReference>
<dbReference type="Gene3D" id="1.10.287.130">
    <property type="match status" value="1"/>
</dbReference>
<dbReference type="SUPFAM" id="SSF55874">
    <property type="entry name" value="ATPase domain of HSP90 chaperone/DNA topoisomerase II/histidine kinase"/>
    <property type="match status" value="1"/>
</dbReference>
<keyword evidence="11" id="KW-1185">Reference proteome</keyword>
<dbReference type="Pfam" id="PF02518">
    <property type="entry name" value="HATPase_c"/>
    <property type="match status" value="1"/>
</dbReference>
<feature type="compositionally biased region" description="Low complexity" evidence="7">
    <location>
        <begin position="265"/>
        <end position="274"/>
    </location>
</feature>
<keyword evidence="6" id="KW-0902">Two-component regulatory system</keyword>
<dbReference type="InterPro" id="IPR054327">
    <property type="entry name" value="His-kinase-like_sensor"/>
</dbReference>
<dbReference type="SMART" id="SM00387">
    <property type="entry name" value="HATPase_c"/>
    <property type="match status" value="1"/>
</dbReference>
<keyword evidence="10" id="KW-0067">ATP-binding</keyword>
<keyword evidence="4" id="KW-0808">Transferase</keyword>
<dbReference type="InterPro" id="IPR005467">
    <property type="entry name" value="His_kinase_dom"/>
</dbReference>
<feature type="transmembrane region" description="Helical" evidence="8">
    <location>
        <begin position="31"/>
        <end position="54"/>
    </location>
</feature>
<dbReference type="EC" id="2.7.13.3" evidence="2"/>
<dbReference type="CDD" id="cd00082">
    <property type="entry name" value="HisKA"/>
    <property type="match status" value="1"/>
</dbReference>
<dbReference type="CDD" id="cd12914">
    <property type="entry name" value="PDC1_DGC_like"/>
    <property type="match status" value="1"/>
</dbReference>
<dbReference type="Pfam" id="PF00512">
    <property type="entry name" value="HisKA"/>
    <property type="match status" value="1"/>
</dbReference>
<dbReference type="PANTHER" id="PTHR43711:SF26">
    <property type="entry name" value="SENSOR HISTIDINE KINASE RCSC"/>
    <property type="match status" value="1"/>
</dbReference>
<dbReference type="EMBL" id="JAQSIP010000006">
    <property type="protein sequence ID" value="MDD0839743.1"/>
    <property type="molecule type" value="Genomic_DNA"/>
</dbReference>
<dbReference type="GO" id="GO:0005524">
    <property type="term" value="F:ATP binding"/>
    <property type="evidence" value="ECO:0007669"/>
    <property type="project" value="UniProtKB-KW"/>
</dbReference>
<accession>A0ABT5N117</accession>
<keyword evidence="8" id="KW-1133">Transmembrane helix</keyword>
<dbReference type="InterPro" id="IPR036097">
    <property type="entry name" value="HisK_dim/P_sf"/>
</dbReference>
<feature type="transmembrane region" description="Helical" evidence="8">
    <location>
        <begin position="322"/>
        <end position="342"/>
    </location>
</feature>
<evidence type="ECO:0000256" key="4">
    <source>
        <dbReference type="ARBA" id="ARBA00022679"/>
    </source>
</evidence>
<organism evidence="10 11">
    <name type="scientific">Curvibacter cyanobacteriorum</name>
    <dbReference type="NCBI Taxonomy" id="3026422"/>
    <lineage>
        <taxon>Bacteria</taxon>
        <taxon>Pseudomonadati</taxon>
        <taxon>Pseudomonadota</taxon>
        <taxon>Betaproteobacteria</taxon>
        <taxon>Burkholderiales</taxon>
        <taxon>Comamonadaceae</taxon>
        <taxon>Curvibacter</taxon>
    </lineage>
</organism>
<dbReference type="InterPro" id="IPR003594">
    <property type="entry name" value="HATPase_dom"/>
</dbReference>
<dbReference type="CDD" id="cd12915">
    <property type="entry name" value="PDC2_DGC_like"/>
    <property type="match status" value="1"/>
</dbReference>
<keyword evidence="5" id="KW-0418">Kinase</keyword>
<keyword evidence="8" id="KW-0472">Membrane</keyword>
<keyword evidence="3" id="KW-0597">Phosphoprotein</keyword>
<dbReference type="PANTHER" id="PTHR43711">
    <property type="entry name" value="TWO-COMPONENT HISTIDINE KINASE"/>
    <property type="match status" value="1"/>
</dbReference>
<dbReference type="Proteomes" id="UP001528673">
    <property type="component" value="Unassembled WGS sequence"/>
</dbReference>
<evidence type="ECO:0000256" key="1">
    <source>
        <dbReference type="ARBA" id="ARBA00000085"/>
    </source>
</evidence>
<feature type="domain" description="Histidine kinase" evidence="9">
    <location>
        <begin position="375"/>
        <end position="591"/>
    </location>
</feature>
<comment type="caution">
    <text evidence="10">The sequence shown here is derived from an EMBL/GenBank/DDBJ whole genome shotgun (WGS) entry which is preliminary data.</text>
</comment>
<reference evidence="10 11" key="1">
    <citation type="submission" date="2023-02" db="EMBL/GenBank/DDBJ databases">
        <title>Bacterial whole genomic sequence of Curvibacter sp. HBC61.</title>
        <authorList>
            <person name="Le V."/>
            <person name="Ko S.-R."/>
            <person name="Ahn C.-Y."/>
            <person name="Oh H.-M."/>
        </authorList>
    </citation>
    <scope>NUCLEOTIDE SEQUENCE [LARGE SCALE GENOMIC DNA]</scope>
    <source>
        <strain evidence="10 11">HBC61</strain>
    </source>
</reference>
<evidence type="ECO:0000259" key="9">
    <source>
        <dbReference type="PROSITE" id="PS50109"/>
    </source>
</evidence>
<dbReference type="PRINTS" id="PR00344">
    <property type="entry name" value="BCTRLSENSOR"/>
</dbReference>
<dbReference type="Pfam" id="PF22588">
    <property type="entry name" value="dCache_1_like"/>
    <property type="match status" value="1"/>
</dbReference>